<gene>
    <name evidence="2" type="ORF">FZC79_00220</name>
</gene>
<dbReference type="InterPro" id="IPR002645">
    <property type="entry name" value="STAS_dom"/>
</dbReference>
<dbReference type="PROSITE" id="PS50801">
    <property type="entry name" value="STAS"/>
    <property type="match status" value="1"/>
</dbReference>
<evidence type="ECO:0000313" key="2">
    <source>
        <dbReference type="EMBL" id="TYR77285.1"/>
    </source>
</evidence>
<evidence type="ECO:0000259" key="1">
    <source>
        <dbReference type="PROSITE" id="PS50801"/>
    </source>
</evidence>
<dbReference type="Gene3D" id="3.30.1380.20">
    <property type="entry name" value="Trafficking protein particle complex subunit 3"/>
    <property type="match status" value="1"/>
</dbReference>
<dbReference type="AlphaFoldDB" id="A0A5D4KKM3"/>
<dbReference type="RefSeq" id="WP_148944910.1">
    <property type="nucleotide sequence ID" value="NZ_JBNIKK010000011.1"/>
</dbReference>
<comment type="caution">
    <text evidence="2">The sequence shown here is derived from an EMBL/GenBank/DDBJ whole genome shotgun (WGS) entry which is preliminary data.</text>
</comment>
<dbReference type="PANTHER" id="PTHR33745:SF8">
    <property type="entry name" value="BLUE-LIGHT PHOTORECEPTOR"/>
    <property type="match status" value="1"/>
</dbReference>
<protein>
    <submittedName>
        <fullName evidence="2">STAS domain-containing protein</fullName>
    </submittedName>
</protein>
<dbReference type="EMBL" id="VTEH01000001">
    <property type="protein sequence ID" value="TYR77285.1"/>
    <property type="molecule type" value="Genomic_DNA"/>
</dbReference>
<feature type="domain" description="STAS" evidence="1">
    <location>
        <begin position="222"/>
        <end position="334"/>
    </location>
</feature>
<evidence type="ECO:0000313" key="3">
    <source>
        <dbReference type="Proteomes" id="UP000323317"/>
    </source>
</evidence>
<name>A0A5D4KKM3_9BACI</name>
<accession>A0A5D4KKM3</accession>
<dbReference type="Proteomes" id="UP000323317">
    <property type="component" value="Unassembled WGS sequence"/>
</dbReference>
<sequence length="343" mass="38331">MEKNDTLLNDQINVGGLDFAWKLEQGLFLFEGDDAVLFWISSAMKSFFDTIEEVSGKEAAKVVLETTGFRQGLVVGEYFQRLDMPLEQVAAAIPATYASAGWGKIEIHNLNKDEHTATVRLKDSWETKINVAQGKGKSTTFLAGHFSGIFTGLFGANVWFTLQKDQIQNEEYSEFQFAPSDITIEENIHDLARKSESDRIVKLESMVEERTQELTDLVKEISSPIIPVLEGIVVVPLLGKYDENRSEDLITKTLNNLPKHKADYLVIDLTGLHQYISQFTVEFLSKLASAASLIGTETILVGISPELAQEITGTDMQLSRFSCFSTLKHGIYYAIGQQGRQLY</sequence>
<dbReference type="SUPFAM" id="SSF52091">
    <property type="entry name" value="SpoIIaa-like"/>
    <property type="match status" value="1"/>
</dbReference>
<dbReference type="InterPro" id="IPR024096">
    <property type="entry name" value="NO_sig/Golgi_transp_ligand-bd"/>
</dbReference>
<dbReference type="SUPFAM" id="SSF111126">
    <property type="entry name" value="Ligand-binding domain in the NO signalling and Golgi transport"/>
    <property type="match status" value="1"/>
</dbReference>
<dbReference type="PANTHER" id="PTHR33745">
    <property type="entry name" value="RSBT ANTAGONIST PROTEIN RSBS-RELATED"/>
    <property type="match status" value="1"/>
</dbReference>
<proteinExistence type="predicted"/>
<dbReference type="Pfam" id="PF01740">
    <property type="entry name" value="STAS"/>
    <property type="match status" value="1"/>
</dbReference>
<dbReference type="CDD" id="cd07041">
    <property type="entry name" value="STAS_RsbR_RsbS_like"/>
    <property type="match status" value="1"/>
</dbReference>
<organism evidence="2 3">
    <name type="scientific">Rossellomorea vietnamensis</name>
    <dbReference type="NCBI Taxonomy" id="218284"/>
    <lineage>
        <taxon>Bacteria</taxon>
        <taxon>Bacillati</taxon>
        <taxon>Bacillota</taxon>
        <taxon>Bacilli</taxon>
        <taxon>Bacillales</taxon>
        <taxon>Bacillaceae</taxon>
        <taxon>Rossellomorea</taxon>
    </lineage>
</organism>
<dbReference type="InterPro" id="IPR036513">
    <property type="entry name" value="STAS_dom_sf"/>
</dbReference>
<dbReference type="Gene3D" id="3.30.750.24">
    <property type="entry name" value="STAS domain"/>
    <property type="match status" value="1"/>
</dbReference>
<dbReference type="InterPro" id="IPR051932">
    <property type="entry name" value="Bact_StressResp_Reg"/>
</dbReference>
<reference evidence="2 3" key="1">
    <citation type="submission" date="2019-08" db="EMBL/GenBank/DDBJ databases">
        <title>Bacillus genomes from the desert of Cuatro Cienegas, Coahuila.</title>
        <authorList>
            <person name="Olmedo-Alvarez G."/>
        </authorList>
    </citation>
    <scope>NUCLEOTIDE SEQUENCE [LARGE SCALE GENOMIC DNA]</scope>
    <source>
        <strain evidence="2 3">CH40_1T</strain>
    </source>
</reference>